<comment type="caution">
    <text evidence="9">The sequence shown here is derived from an EMBL/GenBank/DDBJ whole genome shotgun (WGS) entry which is preliminary data.</text>
</comment>
<reference evidence="9 10" key="1">
    <citation type="submission" date="2018-07" db="EMBL/GenBank/DDBJ databases">
        <title>High-quality-draft genome sequence of Gaiella occulta.</title>
        <authorList>
            <person name="Severino R."/>
            <person name="Froufe H.J.C."/>
            <person name="Rainey F.A."/>
            <person name="Barroso C."/>
            <person name="Albuquerque L."/>
            <person name="Lobo-Da-Cunha A."/>
            <person name="Da Costa M.S."/>
            <person name="Egas C."/>
        </authorList>
    </citation>
    <scope>NUCLEOTIDE SEQUENCE [LARGE SCALE GENOMIC DNA]</scope>
    <source>
        <strain evidence="9 10">F2-233</strain>
    </source>
</reference>
<dbReference type="PANTHER" id="PTHR11207:SF0">
    <property type="entry name" value="RIBONUCLEASE 3"/>
    <property type="match status" value="1"/>
</dbReference>
<accession>A0A7M2YWI7</accession>
<gene>
    <name evidence="9" type="ORF">Gocc_2362</name>
</gene>
<dbReference type="GO" id="GO:0003725">
    <property type="term" value="F:double-stranded RNA binding"/>
    <property type="evidence" value="ECO:0007669"/>
    <property type="project" value="TreeGrafter"/>
</dbReference>
<dbReference type="InterPro" id="IPR000999">
    <property type="entry name" value="RNase_III_dom"/>
</dbReference>
<evidence type="ECO:0000313" key="10">
    <source>
        <dbReference type="Proteomes" id="UP000254134"/>
    </source>
</evidence>
<dbReference type="GO" id="GO:0010468">
    <property type="term" value="P:regulation of gene expression"/>
    <property type="evidence" value="ECO:0007669"/>
    <property type="project" value="TreeGrafter"/>
</dbReference>
<sequence>MLELAIARALYDRFPDASEGRLAKIRAHVVSRHSCAGVARELDLARYLLDQAQDVPEPELKRISLSRNVLAALLEAAIAAVYLEHGFERVEAAIVDAFADRIEFARTGHVDNKTELQEALARSGTQVQYAVLDVEGPPHDRRFVCAAVIDGEQLGVGRGTTKKAAEQEAAQQALEALGFGDGAVEA</sequence>
<evidence type="ECO:0000259" key="8">
    <source>
        <dbReference type="PROSITE" id="PS50142"/>
    </source>
</evidence>
<proteinExistence type="inferred from homology"/>
<protein>
    <submittedName>
        <fullName evidence="9">DsRNA-specific ribonuclease</fullName>
    </submittedName>
</protein>
<dbReference type="EMBL" id="QQZY01000006">
    <property type="protein sequence ID" value="RDI73798.1"/>
    <property type="molecule type" value="Genomic_DNA"/>
</dbReference>
<dbReference type="CDD" id="cd00593">
    <property type="entry name" value="RIBOc"/>
    <property type="match status" value="1"/>
</dbReference>
<dbReference type="PROSITE" id="PS50137">
    <property type="entry name" value="DS_RBD"/>
    <property type="match status" value="1"/>
</dbReference>
<dbReference type="SUPFAM" id="SSF54768">
    <property type="entry name" value="dsRNA-binding domain-like"/>
    <property type="match status" value="1"/>
</dbReference>
<reference evidence="10" key="2">
    <citation type="journal article" date="2019" name="MicrobiologyOpen">
        <title>High-quality draft genome sequence of Gaiella occulta isolated from a 150 meter deep mineral water borehole and comparison with the genome sequences of other deep-branching lineages of the phylum Actinobacteria.</title>
        <authorList>
            <person name="Severino R."/>
            <person name="Froufe H.J.C."/>
            <person name="Barroso C."/>
            <person name="Albuquerque L."/>
            <person name="Lobo-da-Cunha A."/>
            <person name="da Costa M.S."/>
            <person name="Egas C."/>
        </authorList>
    </citation>
    <scope>NUCLEOTIDE SEQUENCE [LARGE SCALE GENOMIC DNA]</scope>
    <source>
        <strain evidence="10">F2-233</strain>
    </source>
</reference>
<evidence type="ECO:0000256" key="1">
    <source>
        <dbReference type="ARBA" id="ARBA00010183"/>
    </source>
</evidence>
<dbReference type="Pfam" id="PF00636">
    <property type="entry name" value="Ribonuclease_3"/>
    <property type="match status" value="1"/>
</dbReference>
<name>A0A7M2YWI7_9ACTN</name>
<dbReference type="CDD" id="cd10845">
    <property type="entry name" value="DSRM_RNAse_III_family"/>
    <property type="match status" value="1"/>
</dbReference>
<keyword evidence="3" id="KW-0255">Endonuclease</keyword>
<keyword evidence="2" id="KW-0540">Nuclease</keyword>
<dbReference type="GO" id="GO:0004525">
    <property type="term" value="F:ribonuclease III activity"/>
    <property type="evidence" value="ECO:0007669"/>
    <property type="project" value="InterPro"/>
</dbReference>
<evidence type="ECO:0000256" key="3">
    <source>
        <dbReference type="ARBA" id="ARBA00022759"/>
    </source>
</evidence>
<comment type="similarity">
    <text evidence="1">Belongs to the ribonuclease III family.</text>
</comment>
<evidence type="ECO:0000259" key="7">
    <source>
        <dbReference type="PROSITE" id="PS50137"/>
    </source>
</evidence>
<dbReference type="Proteomes" id="UP000254134">
    <property type="component" value="Unassembled WGS sequence"/>
</dbReference>
<dbReference type="InterPro" id="IPR014720">
    <property type="entry name" value="dsRBD_dom"/>
</dbReference>
<dbReference type="SMART" id="SM00358">
    <property type="entry name" value="DSRM"/>
    <property type="match status" value="1"/>
</dbReference>
<evidence type="ECO:0000256" key="4">
    <source>
        <dbReference type="ARBA" id="ARBA00022801"/>
    </source>
</evidence>
<evidence type="ECO:0000256" key="5">
    <source>
        <dbReference type="ARBA" id="ARBA00022884"/>
    </source>
</evidence>
<evidence type="ECO:0000256" key="6">
    <source>
        <dbReference type="PROSITE-ProRule" id="PRU00266"/>
    </source>
</evidence>
<keyword evidence="5 6" id="KW-0694">RNA-binding</keyword>
<dbReference type="PROSITE" id="PS50142">
    <property type="entry name" value="RNASE_3_2"/>
    <property type="match status" value="1"/>
</dbReference>
<dbReference type="Gene3D" id="3.30.160.20">
    <property type="match status" value="1"/>
</dbReference>
<dbReference type="SMART" id="SM00535">
    <property type="entry name" value="RIBOc"/>
    <property type="match status" value="1"/>
</dbReference>
<dbReference type="Pfam" id="PF00035">
    <property type="entry name" value="dsrm"/>
    <property type="match status" value="1"/>
</dbReference>
<keyword evidence="10" id="KW-1185">Reference proteome</keyword>
<dbReference type="Gene3D" id="1.10.1520.10">
    <property type="entry name" value="Ribonuclease III domain"/>
    <property type="match status" value="1"/>
</dbReference>
<keyword evidence="4" id="KW-0378">Hydrolase</keyword>
<feature type="domain" description="RNase III" evidence="8">
    <location>
        <begin position="1"/>
        <end position="86"/>
    </location>
</feature>
<dbReference type="PANTHER" id="PTHR11207">
    <property type="entry name" value="RIBONUCLEASE III"/>
    <property type="match status" value="1"/>
</dbReference>
<dbReference type="InterPro" id="IPR036389">
    <property type="entry name" value="RNase_III_sf"/>
</dbReference>
<dbReference type="AlphaFoldDB" id="A0A7M2YWI7"/>
<dbReference type="GO" id="GO:0006396">
    <property type="term" value="P:RNA processing"/>
    <property type="evidence" value="ECO:0007669"/>
    <property type="project" value="InterPro"/>
</dbReference>
<evidence type="ECO:0000256" key="2">
    <source>
        <dbReference type="ARBA" id="ARBA00022722"/>
    </source>
</evidence>
<evidence type="ECO:0000313" key="9">
    <source>
        <dbReference type="EMBL" id="RDI73798.1"/>
    </source>
</evidence>
<feature type="domain" description="DRBM" evidence="7">
    <location>
        <begin position="111"/>
        <end position="179"/>
    </location>
</feature>
<dbReference type="SUPFAM" id="SSF69065">
    <property type="entry name" value="RNase III domain-like"/>
    <property type="match status" value="1"/>
</dbReference>
<organism evidence="9 10">
    <name type="scientific">Gaiella occulta</name>
    <dbReference type="NCBI Taxonomy" id="1002870"/>
    <lineage>
        <taxon>Bacteria</taxon>
        <taxon>Bacillati</taxon>
        <taxon>Actinomycetota</taxon>
        <taxon>Thermoleophilia</taxon>
        <taxon>Gaiellales</taxon>
        <taxon>Gaiellaceae</taxon>
        <taxon>Gaiella</taxon>
    </lineage>
</organism>